<dbReference type="Pfam" id="PF19567">
    <property type="entry name" value="CpsB_CapC"/>
    <property type="match status" value="1"/>
</dbReference>
<comment type="catalytic activity">
    <reaction evidence="5">
        <text>O-phospho-L-tyrosyl-[protein] + H2O = L-tyrosyl-[protein] + phosphate</text>
        <dbReference type="Rhea" id="RHEA:10684"/>
        <dbReference type="Rhea" id="RHEA-COMP:10136"/>
        <dbReference type="Rhea" id="RHEA-COMP:20101"/>
        <dbReference type="ChEBI" id="CHEBI:15377"/>
        <dbReference type="ChEBI" id="CHEBI:43474"/>
        <dbReference type="ChEBI" id="CHEBI:46858"/>
        <dbReference type="ChEBI" id="CHEBI:61978"/>
        <dbReference type="EC" id="3.1.3.48"/>
    </reaction>
</comment>
<gene>
    <name evidence="6" type="ORF">IAD15_07425</name>
</gene>
<dbReference type="EC" id="3.1.3.48" evidence="2"/>
<evidence type="ECO:0000313" key="7">
    <source>
        <dbReference type="Proteomes" id="UP000824175"/>
    </source>
</evidence>
<name>A0A9D1HP06_9FIRM</name>
<comment type="similarity">
    <text evidence="1">Belongs to the metallo-dependent hydrolases superfamily. CpsB/CapC family.</text>
</comment>
<dbReference type="InterPro" id="IPR016667">
    <property type="entry name" value="Caps_polysacc_synth_CpsB/CapC"/>
</dbReference>
<reference evidence="6" key="2">
    <citation type="journal article" date="2021" name="PeerJ">
        <title>Extensive microbial diversity within the chicken gut microbiome revealed by metagenomics and culture.</title>
        <authorList>
            <person name="Gilroy R."/>
            <person name="Ravi A."/>
            <person name="Getino M."/>
            <person name="Pursley I."/>
            <person name="Horton D.L."/>
            <person name="Alikhan N.F."/>
            <person name="Baker D."/>
            <person name="Gharbi K."/>
            <person name="Hall N."/>
            <person name="Watson M."/>
            <person name="Adriaenssens E.M."/>
            <person name="Foster-Nyarko E."/>
            <person name="Jarju S."/>
            <person name="Secka A."/>
            <person name="Antonio M."/>
            <person name="Oren A."/>
            <person name="Chaudhuri R.R."/>
            <person name="La Ragione R."/>
            <person name="Hildebrand F."/>
            <person name="Pallen M.J."/>
        </authorList>
    </citation>
    <scope>NUCLEOTIDE SEQUENCE</scope>
    <source>
        <strain evidence="6">CHK195-11698</strain>
    </source>
</reference>
<dbReference type="InterPro" id="IPR016195">
    <property type="entry name" value="Pol/histidinol_Pase-like"/>
</dbReference>
<reference evidence="6" key="1">
    <citation type="submission" date="2020-10" db="EMBL/GenBank/DDBJ databases">
        <authorList>
            <person name="Gilroy R."/>
        </authorList>
    </citation>
    <scope>NUCLEOTIDE SEQUENCE</scope>
    <source>
        <strain evidence="6">CHK195-11698</strain>
    </source>
</reference>
<dbReference type="PANTHER" id="PTHR39181">
    <property type="entry name" value="TYROSINE-PROTEIN PHOSPHATASE YWQE"/>
    <property type="match status" value="1"/>
</dbReference>
<sequence>MIDLHIHILPGVDDGAKTVYTALQMAEMAEDTGTDIMVVTPHANMPGIYENTYDDHYKEKFRLLEQTFQEQHLQIQLIQGMEIFVTDDVVEKLDRHELITLNHTRVPLVEFDFNEHFDYMQTMLQTLIDHHYQPLLAHPERYRTFRYEPEKMTLLKQMGVLIQVNKSSVLGHFGRSIQKCADFFLNHGWVDVAASDAHGVRSRTPELDDLYYYLDAEYGLAETLLEDNPRRILSPAKVK</sequence>
<dbReference type="SUPFAM" id="SSF89550">
    <property type="entry name" value="PHP domain-like"/>
    <property type="match status" value="1"/>
</dbReference>
<evidence type="ECO:0000256" key="1">
    <source>
        <dbReference type="ARBA" id="ARBA00005750"/>
    </source>
</evidence>
<evidence type="ECO:0000256" key="4">
    <source>
        <dbReference type="ARBA" id="ARBA00022912"/>
    </source>
</evidence>
<evidence type="ECO:0000256" key="2">
    <source>
        <dbReference type="ARBA" id="ARBA00013064"/>
    </source>
</evidence>
<evidence type="ECO:0000256" key="5">
    <source>
        <dbReference type="ARBA" id="ARBA00051722"/>
    </source>
</evidence>
<keyword evidence="3" id="KW-0378">Hydrolase</keyword>
<evidence type="ECO:0000313" key="6">
    <source>
        <dbReference type="EMBL" id="HIU13881.1"/>
    </source>
</evidence>
<evidence type="ECO:0000256" key="3">
    <source>
        <dbReference type="ARBA" id="ARBA00022801"/>
    </source>
</evidence>
<dbReference type="Proteomes" id="UP000824175">
    <property type="component" value="Unassembled WGS sequence"/>
</dbReference>
<dbReference type="EMBL" id="DVMJ01000062">
    <property type="protein sequence ID" value="HIU13881.1"/>
    <property type="molecule type" value="Genomic_DNA"/>
</dbReference>
<dbReference type="PANTHER" id="PTHR39181:SF1">
    <property type="entry name" value="TYROSINE-PROTEIN PHOSPHATASE YWQE"/>
    <property type="match status" value="1"/>
</dbReference>
<protein>
    <recommendedName>
        <fullName evidence="2">protein-tyrosine-phosphatase</fullName>
        <ecNumber evidence="2">3.1.3.48</ecNumber>
    </recommendedName>
</protein>
<dbReference type="Gene3D" id="3.20.20.140">
    <property type="entry name" value="Metal-dependent hydrolases"/>
    <property type="match status" value="1"/>
</dbReference>
<dbReference type="AlphaFoldDB" id="A0A9D1HP06"/>
<dbReference type="GO" id="GO:0030145">
    <property type="term" value="F:manganese ion binding"/>
    <property type="evidence" value="ECO:0007669"/>
    <property type="project" value="InterPro"/>
</dbReference>
<proteinExistence type="inferred from homology"/>
<keyword evidence="4" id="KW-0904">Protein phosphatase</keyword>
<comment type="caution">
    <text evidence="6">The sequence shown here is derived from an EMBL/GenBank/DDBJ whole genome shotgun (WGS) entry which is preliminary data.</text>
</comment>
<accession>A0A9D1HP06</accession>
<dbReference type="PIRSF" id="PIRSF016557">
    <property type="entry name" value="Caps_synth_CpsB"/>
    <property type="match status" value="1"/>
</dbReference>
<organism evidence="6 7">
    <name type="scientific">Candidatus Fimiplasma intestinipullorum</name>
    <dbReference type="NCBI Taxonomy" id="2840825"/>
    <lineage>
        <taxon>Bacteria</taxon>
        <taxon>Bacillati</taxon>
        <taxon>Bacillota</taxon>
        <taxon>Clostridia</taxon>
        <taxon>Eubacteriales</taxon>
        <taxon>Candidatus Fimiplasma</taxon>
    </lineage>
</organism>
<dbReference type="GO" id="GO:0004725">
    <property type="term" value="F:protein tyrosine phosphatase activity"/>
    <property type="evidence" value="ECO:0007669"/>
    <property type="project" value="UniProtKB-EC"/>
</dbReference>